<keyword evidence="7 11" id="KW-0863">Zinc-finger</keyword>
<dbReference type="SUPFAM" id="SSF57850">
    <property type="entry name" value="RING/U-box"/>
    <property type="match status" value="1"/>
</dbReference>
<protein>
    <recommendedName>
        <fullName evidence="4">RING-type E3 ubiquitin transferase</fullName>
        <ecNumber evidence="4">2.3.2.27</ecNumber>
    </recommendedName>
</protein>
<feature type="region of interest" description="Disordered" evidence="12">
    <location>
        <begin position="1"/>
        <end position="46"/>
    </location>
</feature>
<dbReference type="Pfam" id="PF00097">
    <property type="entry name" value="zf-C3HC4"/>
    <property type="match status" value="1"/>
</dbReference>
<gene>
    <name evidence="15" type="primary">RvY_11983</name>
    <name evidence="15" type="synonym">RvY_11983.1</name>
    <name evidence="15" type="ORF">RvY_11983-1</name>
</gene>
<evidence type="ECO:0000256" key="2">
    <source>
        <dbReference type="ARBA" id="ARBA00004308"/>
    </source>
</evidence>
<evidence type="ECO:0000259" key="14">
    <source>
        <dbReference type="PROSITE" id="PS50089"/>
    </source>
</evidence>
<dbReference type="GO" id="GO:0008270">
    <property type="term" value="F:zinc ion binding"/>
    <property type="evidence" value="ECO:0007669"/>
    <property type="project" value="UniProtKB-KW"/>
</dbReference>
<dbReference type="AlphaFoldDB" id="A0A1D1VHZ9"/>
<comment type="caution">
    <text evidence="15">The sequence shown here is derived from an EMBL/GenBank/DDBJ whole genome shotgun (WGS) entry which is preliminary data.</text>
</comment>
<keyword evidence="16" id="KW-1185">Reference proteome</keyword>
<evidence type="ECO:0000256" key="6">
    <source>
        <dbReference type="ARBA" id="ARBA00022723"/>
    </source>
</evidence>
<dbReference type="GO" id="GO:0006511">
    <property type="term" value="P:ubiquitin-dependent protein catabolic process"/>
    <property type="evidence" value="ECO:0007669"/>
    <property type="project" value="InterPro"/>
</dbReference>
<evidence type="ECO:0000256" key="13">
    <source>
        <dbReference type="SAM" id="Phobius"/>
    </source>
</evidence>
<feature type="domain" description="RING-type" evidence="14">
    <location>
        <begin position="54"/>
        <end position="96"/>
    </location>
</feature>
<evidence type="ECO:0000256" key="10">
    <source>
        <dbReference type="ARBA" id="ARBA00023136"/>
    </source>
</evidence>
<evidence type="ECO:0000256" key="7">
    <source>
        <dbReference type="ARBA" id="ARBA00022771"/>
    </source>
</evidence>
<evidence type="ECO:0000256" key="5">
    <source>
        <dbReference type="ARBA" id="ARBA00022679"/>
    </source>
</evidence>
<feature type="region of interest" description="Disordered" evidence="12">
    <location>
        <begin position="109"/>
        <end position="138"/>
    </location>
</feature>
<dbReference type="EMBL" id="BDGG01000007">
    <property type="protein sequence ID" value="GAV01242.1"/>
    <property type="molecule type" value="Genomic_DNA"/>
</dbReference>
<evidence type="ECO:0000313" key="15">
    <source>
        <dbReference type="EMBL" id="GAV01242.1"/>
    </source>
</evidence>
<keyword evidence="5" id="KW-0808">Transferase</keyword>
<organism evidence="15 16">
    <name type="scientific">Ramazzottius varieornatus</name>
    <name type="common">Water bear</name>
    <name type="synonym">Tardigrade</name>
    <dbReference type="NCBI Taxonomy" id="947166"/>
    <lineage>
        <taxon>Eukaryota</taxon>
        <taxon>Metazoa</taxon>
        <taxon>Ecdysozoa</taxon>
        <taxon>Tardigrada</taxon>
        <taxon>Eutardigrada</taxon>
        <taxon>Parachela</taxon>
        <taxon>Hypsibioidea</taxon>
        <taxon>Ramazzottiidae</taxon>
        <taxon>Ramazzottius</taxon>
    </lineage>
</organism>
<keyword evidence="9" id="KW-0862">Zinc</keyword>
<dbReference type="InterPro" id="IPR001841">
    <property type="entry name" value="Znf_RING"/>
</dbReference>
<dbReference type="GO" id="GO:0005783">
    <property type="term" value="C:endoplasmic reticulum"/>
    <property type="evidence" value="ECO:0007669"/>
    <property type="project" value="InterPro"/>
</dbReference>
<evidence type="ECO:0000256" key="4">
    <source>
        <dbReference type="ARBA" id="ARBA00012483"/>
    </source>
</evidence>
<evidence type="ECO:0000256" key="1">
    <source>
        <dbReference type="ARBA" id="ARBA00000900"/>
    </source>
</evidence>
<dbReference type="InterPro" id="IPR013083">
    <property type="entry name" value="Znf_RING/FYVE/PHD"/>
</dbReference>
<name>A0A1D1VHZ9_RAMVA</name>
<evidence type="ECO:0000256" key="9">
    <source>
        <dbReference type="ARBA" id="ARBA00022833"/>
    </source>
</evidence>
<keyword evidence="13" id="KW-0812">Transmembrane</keyword>
<comment type="pathway">
    <text evidence="3">Protein modification; protein ubiquitination.</text>
</comment>
<feature type="compositionally biased region" description="Polar residues" evidence="12">
    <location>
        <begin position="128"/>
        <end position="138"/>
    </location>
</feature>
<evidence type="ECO:0000256" key="11">
    <source>
        <dbReference type="PROSITE-ProRule" id="PRU00175"/>
    </source>
</evidence>
<accession>A0A1D1VHZ9</accession>
<feature type="transmembrane region" description="Helical" evidence="13">
    <location>
        <begin position="156"/>
        <end position="177"/>
    </location>
</feature>
<evidence type="ECO:0000313" key="16">
    <source>
        <dbReference type="Proteomes" id="UP000186922"/>
    </source>
</evidence>
<dbReference type="GO" id="GO:0061630">
    <property type="term" value="F:ubiquitin protein ligase activity"/>
    <property type="evidence" value="ECO:0007669"/>
    <property type="project" value="UniProtKB-EC"/>
</dbReference>
<keyword evidence="8" id="KW-0833">Ubl conjugation pathway</keyword>
<comment type="catalytic activity">
    <reaction evidence="1">
        <text>S-ubiquitinyl-[E2 ubiquitin-conjugating enzyme]-L-cysteine + [acceptor protein]-L-lysine = [E2 ubiquitin-conjugating enzyme]-L-cysteine + N(6)-ubiquitinyl-[acceptor protein]-L-lysine.</text>
        <dbReference type="EC" id="2.3.2.27"/>
    </reaction>
</comment>
<dbReference type="SMART" id="SM00184">
    <property type="entry name" value="RING"/>
    <property type="match status" value="1"/>
</dbReference>
<evidence type="ECO:0000256" key="8">
    <source>
        <dbReference type="ARBA" id="ARBA00022786"/>
    </source>
</evidence>
<dbReference type="OrthoDB" id="302966at2759"/>
<dbReference type="InterPro" id="IPR045103">
    <property type="entry name" value="RNF5/RNF185-like"/>
</dbReference>
<sequence>MDDTPSTSRMDDVNMDQDDPDVHAPSTSSSAFGQAETGKGEKDGEKPKENLFECNICLDSPNDPVVSLCGHLFCWPCLHGWLEMRPEGHQTCPVCKAAISREKAIPLFGRHSKGEDPRNKAVPPRPQAQRTEQTRHANFNHNPDFTPFGFGGGNNGFHMTVGFGAFPFTFFAQTFGLLEAAPGHAQQGLVSKIFLWVAIILIFALIFIDL</sequence>
<keyword evidence="13" id="KW-1133">Transmembrane helix</keyword>
<feature type="transmembrane region" description="Helical" evidence="13">
    <location>
        <begin position="189"/>
        <end position="208"/>
    </location>
</feature>
<dbReference type="UniPathway" id="UPA00143"/>
<dbReference type="PROSITE" id="PS00518">
    <property type="entry name" value="ZF_RING_1"/>
    <property type="match status" value="1"/>
</dbReference>
<dbReference type="InterPro" id="IPR018957">
    <property type="entry name" value="Znf_C3HC4_RING-type"/>
</dbReference>
<dbReference type="GO" id="GO:0016567">
    <property type="term" value="P:protein ubiquitination"/>
    <property type="evidence" value="ECO:0007669"/>
    <property type="project" value="UniProtKB-UniPathway"/>
</dbReference>
<dbReference type="Gene3D" id="3.30.40.10">
    <property type="entry name" value="Zinc/RING finger domain, C3HC4 (zinc finger)"/>
    <property type="match status" value="1"/>
</dbReference>
<keyword evidence="6" id="KW-0479">Metal-binding</keyword>
<dbReference type="PANTHER" id="PTHR12313">
    <property type="entry name" value="E3 UBIQUITIN-PROTEIN LIGASE RNF5-RELATED"/>
    <property type="match status" value="1"/>
</dbReference>
<evidence type="ECO:0000256" key="12">
    <source>
        <dbReference type="SAM" id="MobiDB-lite"/>
    </source>
</evidence>
<dbReference type="PROSITE" id="PS50089">
    <property type="entry name" value="ZF_RING_2"/>
    <property type="match status" value="1"/>
</dbReference>
<dbReference type="InterPro" id="IPR017907">
    <property type="entry name" value="Znf_RING_CS"/>
</dbReference>
<keyword evidence="10 13" id="KW-0472">Membrane</keyword>
<dbReference type="EC" id="2.3.2.27" evidence="4"/>
<dbReference type="STRING" id="947166.A0A1D1VHZ9"/>
<proteinExistence type="predicted"/>
<reference evidence="15 16" key="1">
    <citation type="journal article" date="2016" name="Nat. Commun.">
        <title>Extremotolerant tardigrade genome and improved radiotolerance of human cultured cells by tardigrade-unique protein.</title>
        <authorList>
            <person name="Hashimoto T."/>
            <person name="Horikawa D.D."/>
            <person name="Saito Y."/>
            <person name="Kuwahara H."/>
            <person name="Kozuka-Hata H."/>
            <person name="Shin-I T."/>
            <person name="Minakuchi Y."/>
            <person name="Ohishi K."/>
            <person name="Motoyama A."/>
            <person name="Aizu T."/>
            <person name="Enomoto A."/>
            <person name="Kondo K."/>
            <person name="Tanaka S."/>
            <person name="Hara Y."/>
            <person name="Koshikawa S."/>
            <person name="Sagara H."/>
            <person name="Miura T."/>
            <person name="Yokobori S."/>
            <person name="Miyagawa K."/>
            <person name="Suzuki Y."/>
            <person name="Kubo T."/>
            <person name="Oyama M."/>
            <person name="Kohara Y."/>
            <person name="Fujiyama A."/>
            <person name="Arakawa K."/>
            <person name="Katayama T."/>
            <person name="Toyoda A."/>
            <person name="Kunieda T."/>
        </authorList>
    </citation>
    <scope>NUCLEOTIDE SEQUENCE [LARGE SCALE GENOMIC DNA]</scope>
    <source>
        <strain evidence="15 16">YOKOZUNA-1</strain>
    </source>
</reference>
<comment type="subcellular location">
    <subcellularLocation>
        <location evidence="2">Endomembrane system</location>
    </subcellularLocation>
</comment>
<dbReference type="Proteomes" id="UP000186922">
    <property type="component" value="Unassembled WGS sequence"/>
</dbReference>
<evidence type="ECO:0000256" key="3">
    <source>
        <dbReference type="ARBA" id="ARBA00004906"/>
    </source>
</evidence>